<evidence type="ECO:0000256" key="1">
    <source>
        <dbReference type="ARBA" id="ARBA00004370"/>
    </source>
</evidence>
<comment type="subcellular location">
    <subcellularLocation>
        <location evidence="1">Membrane</location>
    </subcellularLocation>
    <subcellularLocation>
        <location evidence="2">Secreted</location>
    </subcellularLocation>
</comment>
<protein>
    <submittedName>
        <fullName evidence="8">Tandem-95 repeat protein</fullName>
    </submittedName>
</protein>
<keyword evidence="4" id="KW-0800">Toxin</keyword>
<dbReference type="InterPro" id="IPR018511">
    <property type="entry name" value="Hemolysin-typ_Ca-bd_CS"/>
</dbReference>
<dbReference type="Pfam" id="PF00353">
    <property type="entry name" value="HemolysinCabind"/>
    <property type="match status" value="11"/>
</dbReference>
<dbReference type="InterPro" id="IPR001343">
    <property type="entry name" value="Hemolysn_Ca-bd"/>
</dbReference>
<dbReference type="Gene3D" id="2.150.10.10">
    <property type="entry name" value="Serralysin-like metalloprotease, C-terminal"/>
    <property type="match status" value="6"/>
</dbReference>
<accession>A0ABV0J4T1</accession>
<name>A0ABV0J4T1_9CYAN</name>
<dbReference type="SUPFAM" id="SSF51120">
    <property type="entry name" value="beta-Roll"/>
    <property type="match status" value="7"/>
</dbReference>
<dbReference type="Proteomes" id="UP001464891">
    <property type="component" value="Unassembled WGS sequence"/>
</dbReference>
<keyword evidence="3" id="KW-0964">Secreted</keyword>
<evidence type="ECO:0000256" key="5">
    <source>
        <dbReference type="ARBA" id="ARBA00022737"/>
    </source>
</evidence>
<evidence type="ECO:0000256" key="2">
    <source>
        <dbReference type="ARBA" id="ARBA00004613"/>
    </source>
</evidence>
<reference evidence="8 9" key="1">
    <citation type="submission" date="2022-04" db="EMBL/GenBank/DDBJ databases">
        <title>Positive selection, recombination, and allopatry shape intraspecific diversity of widespread and dominant cyanobacteria.</title>
        <authorList>
            <person name="Wei J."/>
            <person name="Shu W."/>
            <person name="Hu C."/>
        </authorList>
    </citation>
    <scope>NUCLEOTIDE SEQUENCE [LARGE SCALE GENOMIC DNA]</scope>
    <source>
        <strain evidence="8 9">GB2-A4</strain>
    </source>
</reference>
<dbReference type="InterPro" id="IPR003995">
    <property type="entry name" value="RTX_toxin_determinant-A"/>
</dbReference>
<evidence type="ECO:0000256" key="3">
    <source>
        <dbReference type="ARBA" id="ARBA00022525"/>
    </source>
</evidence>
<evidence type="ECO:0000313" key="9">
    <source>
        <dbReference type="Proteomes" id="UP001464891"/>
    </source>
</evidence>
<dbReference type="PANTHER" id="PTHR38340:SF1">
    <property type="entry name" value="S-LAYER PROTEIN"/>
    <property type="match status" value="1"/>
</dbReference>
<dbReference type="PRINTS" id="PR00313">
    <property type="entry name" value="CABNDNGRPT"/>
</dbReference>
<proteinExistence type="predicted"/>
<keyword evidence="5" id="KW-0677">Repeat</keyword>
<dbReference type="InterPro" id="IPR011049">
    <property type="entry name" value="Serralysin-like_metalloprot_C"/>
</dbReference>
<dbReference type="InterPro" id="IPR050557">
    <property type="entry name" value="RTX_toxin/Mannuronan_C5-epim"/>
</dbReference>
<gene>
    <name evidence="8" type="ORF">NC998_06710</name>
</gene>
<evidence type="ECO:0000256" key="6">
    <source>
        <dbReference type="ARBA" id="ARBA00023026"/>
    </source>
</evidence>
<comment type="caution">
    <text evidence="8">The sequence shown here is derived from an EMBL/GenBank/DDBJ whole genome shotgun (WGS) entry which is preliminary data.</text>
</comment>
<organism evidence="8 9">
    <name type="scientific">Trichocoleus desertorum GB2-A4</name>
    <dbReference type="NCBI Taxonomy" id="2933944"/>
    <lineage>
        <taxon>Bacteria</taxon>
        <taxon>Bacillati</taxon>
        <taxon>Cyanobacteriota</taxon>
        <taxon>Cyanophyceae</taxon>
        <taxon>Leptolyngbyales</taxon>
        <taxon>Trichocoleusaceae</taxon>
        <taxon>Trichocoleus</taxon>
    </lineage>
</organism>
<evidence type="ECO:0000256" key="4">
    <source>
        <dbReference type="ARBA" id="ARBA00022656"/>
    </source>
</evidence>
<dbReference type="EMBL" id="JAMPKM010000003">
    <property type="protein sequence ID" value="MEP0816782.1"/>
    <property type="molecule type" value="Genomic_DNA"/>
</dbReference>
<dbReference type="PANTHER" id="PTHR38340">
    <property type="entry name" value="S-LAYER PROTEIN"/>
    <property type="match status" value="1"/>
</dbReference>
<keyword evidence="6" id="KW-0843">Virulence</keyword>
<dbReference type="Gene3D" id="2.60.40.2810">
    <property type="match status" value="2"/>
</dbReference>
<sequence>MPINNDAVTVNEDTVVSINVLGNDSSTDGSLLTIVNFSQATNGSVSSNGDGTFTYTPNANFNGSDSYTYMVGSGTGTESATVAITVSPINDEPIASNDAFTTSENTTITISALLANDFDVDGDFLTIIDFTNVANGVLIDNGDGSFSYSPNFGFTGADGFSYIISDGNGNTSQASVTISVGNGSGEGLGSINGTPNDDTLPGTNGNDTIYGYGGNDTISPGLGYDYVDGGEGEDTLIIDYSSLDSMSGYSYGYGSGYYSGYSYSGNGYSNISFSNIERFNITGTANNDYLYGAELNDILNGNDGDDEIYGGGGADILNGGNGNDTIYGGDGDDTINGGIGNDVIFSGNGADTIDGGAGDDALKDVDFSADTTGLNFNDTNPITGNITLANGTVATNVEFIDGLTTGIGNDTINFSRQRNNTINTGAGDDIINAGLGQDYVNGGEGEDTLTIDYSSLGYMYGSSYGNGNGYYSDTYNSISFSNIERFNITGTANNDSIFGGYGDDVLNGGAGDDLISGSGGADTIDGGAGDDALKDVDFSADTTGLNFNDTNPITGNITLANGTVATNVEFIDGLTTGIGNDNINYSRQRNNTINTGAGNDKINSGLGYDYVDGGEGEDTLVIDYSSLDSMSGSGNSYYYGYNSSYYSGYGVNGYSSINFSNIEHLNVTGTANSDIFGGGSGSDVLSGGAGNDVISSCGGADLIDGGAGEDGLGDADFSANTTGLSFSDATAIAGNITLANGTVATNVEFIDGLTTGSGNDTINFSRQRNNIINTGAGNDTINAGLGQDFVDGGEGEDTLIVDYSALNSMSGGSDYYSSRGGYFAGYGTDGFSSISLRNIEHLNVTGTANNDIFGGIGGDDVLNGGAGNDVISGGGGADKIDGGAGEDALNDADFSTATKNLTFGDTGSISKELKLANGTVITNIEFFDGLTTGSGNDTINYSRYRNNTINTGSGNDNINAGLGADTVDGGAGDDLLHIDYSSLSYMYGYNYSNGGGYYSGYSANGYNSISFSNIERLNITGTISSDSLYGGDGNDTLSGGFGNDYISGGAGNDTLNDGAGSDTLIGGTGNDAITLTNDGFSNTIFYTNGDGSDTVKQFRRGAGGDVIFFSGIAAIDVVKSGNGTQLRLSDGISNNAGFGKGALLVTLAETAGFAAADVNINLLSNDGGQFLFA</sequence>
<evidence type="ECO:0000256" key="7">
    <source>
        <dbReference type="ARBA" id="ARBA00023136"/>
    </source>
</evidence>
<dbReference type="PROSITE" id="PS00330">
    <property type="entry name" value="HEMOLYSIN_CALCIUM"/>
    <property type="match status" value="10"/>
</dbReference>
<dbReference type="NCBIfam" id="NF012211">
    <property type="entry name" value="tand_rpt_95"/>
    <property type="match status" value="2"/>
</dbReference>
<dbReference type="PRINTS" id="PR01488">
    <property type="entry name" value="RTXTOXINA"/>
</dbReference>
<keyword evidence="7" id="KW-0472">Membrane</keyword>
<dbReference type="Pfam" id="PF17963">
    <property type="entry name" value="Big_9"/>
    <property type="match status" value="2"/>
</dbReference>
<evidence type="ECO:0000313" key="8">
    <source>
        <dbReference type="EMBL" id="MEP0816782.1"/>
    </source>
</evidence>
<keyword evidence="9" id="KW-1185">Reference proteome</keyword>